<dbReference type="OrthoDB" id="7066115at2"/>
<organism evidence="1 2">
    <name type="scientific">Planktothrix paucivesiculata PCC 9631</name>
    <dbReference type="NCBI Taxonomy" id="671071"/>
    <lineage>
        <taxon>Bacteria</taxon>
        <taxon>Bacillati</taxon>
        <taxon>Cyanobacteriota</taxon>
        <taxon>Cyanophyceae</taxon>
        <taxon>Oscillatoriophycideae</taxon>
        <taxon>Oscillatoriales</taxon>
        <taxon>Microcoleaceae</taxon>
        <taxon>Planktothrix</taxon>
    </lineage>
</organism>
<dbReference type="EMBL" id="CZCS02000191">
    <property type="protein sequence ID" value="VXD20277.1"/>
    <property type="molecule type" value="Genomic_DNA"/>
</dbReference>
<accession>A0A7Z9BQ96</accession>
<reference evidence="1" key="1">
    <citation type="submission" date="2019-10" db="EMBL/GenBank/DDBJ databases">
        <authorList>
            <consortium name="Genoscope - CEA"/>
            <person name="William W."/>
        </authorList>
    </citation>
    <scope>NUCLEOTIDE SEQUENCE [LARGE SCALE GENOMIC DNA]</scope>
    <source>
        <strain evidence="1">BBR_PRJEB10994</strain>
    </source>
</reference>
<dbReference type="Proteomes" id="UP000182190">
    <property type="component" value="Unassembled WGS sequence"/>
</dbReference>
<sequence>MSIDKISDQSYPGFQELKQYLLSCNLPSYAKGVGHSGEDMLWLDGSAEDSWAQAEFLNTALFRYYMSLCLSGLNVYDVLMQLLVLKYPNEMDFANKSGTYSCKVHVYPTLIVSNQAQMSQSAEWSYSCSPGKVYKWVTICY</sequence>
<dbReference type="AlphaFoldDB" id="A0A7Z9BQ96"/>
<comment type="caution">
    <text evidence="1">The sequence shown here is derived from an EMBL/GenBank/DDBJ whole genome shotgun (WGS) entry which is preliminary data.</text>
</comment>
<evidence type="ECO:0000313" key="2">
    <source>
        <dbReference type="Proteomes" id="UP000182190"/>
    </source>
</evidence>
<name>A0A7Z9BQ96_9CYAN</name>
<protein>
    <submittedName>
        <fullName evidence="1">Uncharacterized protein</fullName>
    </submittedName>
</protein>
<proteinExistence type="predicted"/>
<keyword evidence="2" id="KW-1185">Reference proteome</keyword>
<gene>
    <name evidence="1" type="ORF">PL9631_500112</name>
</gene>
<dbReference type="RefSeq" id="WP_083618765.1">
    <property type="nucleotide sequence ID" value="NZ_LR735008.1"/>
</dbReference>
<evidence type="ECO:0000313" key="1">
    <source>
        <dbReference type="EMBL" id="VXD20277.1"/>
    </source>
</evidence>